<dbReference type="Proteomes" id="UP000092993">
    <property type="component" value="Unassembled WGS sequence"/>
</dbReference>
<reference evidence="2 3" key="1">
    <citation type="submission" date="2016-03" db="EMBL/GenBank/DDBJ databases">
        <title>Whole genome sequencing of Grifola frondosa 9006-11.</title>
        <authorList>
            <person name="Min B."/>
            <person name="Park H."/>
            <person name="Kim J.-G."/>
            <person name="Cho H."/>
            <person name="Oh Y.-L."/>
            <person name="Kong W.-S."/>
            <person name="Choi I.-G."/>
        </authorList>
    </citation>
    <scope>NUCLEOTIDE SEQUENCE [LARGE SCALE GENOMIC DNA]</scope>
    <source>
        <strain evidence="2 3">9006-11</strain>
    </source>
</reference>
<dbReference type="AlphaFoldDB" id="A0A1C7M2R2"/>
<feature type="region of interest" description="Disordered" evidence="1">
    <location>
        <begin position="1"/>
        <end position="63"/>
    </location>
</feature>
<dbReference type="EMBL" id="LUGG01000017">
    <property type="protein sequence ID" value="OBZ69374.1"/>
    <property type="molecule type" value="Genomic_DNA"/>
</dbReference>
<evidence type="ECO:0000313" key="2">
    <source>
        <dbReference type="EMBL" id="OBZ69374.1"/>
    </source>
</evidence>
<name>A0A1C7M2R2_GRIFR</name>
<gene>
    <name evidence="2" type="ORF">A0H81_10602</name>
</gene>
<organism evidence="2 3">
    <name type="scientific">Grifola frondosa</name>
    <name type="common">Maitake</name>
    <name type="synonym">Polyporus frondosus</name>
    <dbReference type="NCBI Taxonomy" id="5627"/>
    <lineage>
        <taxon>Eukaryota</taxon>
        <taxon>Fungi</taxon>
        <taxon>Dikarya</taxon>
        <taxon>Basidiomycota</taxon>
        <taxon>Agaricomycotina</taxon>
        <taxon>Agaricomycetes</taxon>
        <taxon>Polyporales</taxon>
        <taxon>Grifolaceae</taxon>
        <taxon>Grifola</taxon>
    </lineage>
</organism>
<comment type="caution">
    <text evidence="2">The sequence shown here is derived from an EMBL/GenBank/DDBJ whole genome shotgun (WGS) entry which is preliminary data.</text>
</comment>
<evidence type="ECO:0000256" key="1">
    <source>
        <dbReference type="SAM" id="MobiDB-lite"/>
    </source>
</evidence>
<evidence type="ECO:0000313" key="3">
    <source>
        <dbReference type="Proteomes" id="UP000092993"/>
    </source>
</evidence>
<keyword evidence="3" id="KW-1185">Reference proteome</keyword>
<accession>A0A1C7M2R2</accession>
<proteinExistence type="predicted"/>
<protein>
    <submittedName>
        <fullName evidence="2">Uncharacterized protein</fullName>
    </submittedName>
</protein>
<sequence>MPSKPNPELATLPHNFSDNARDPFVSSHRPQESTVEQGHPVCQDHRRRGDAFSARAPQQSVTLSTPDEAVVDANPGLNANREMVRGAGYNRTCLCCPGAPPSLMHAERVYNHALV</sequence>